<comment type="subcellular location">
    <subcellularLocation>
        <location evidence="1">Membrane</location>
        <topology evidence="1">Multi-pass membrane protein</topology>
    </subcellularLocation>
</comment>
<dbReference type="Proteomes" id="UP001443914">
    <property type="component" value="Unassembled WGS sequence"/>
</dbReference>
<comment type="caution">
    <text evidence="7">The sequence shown here is derived from an EMBL/GenBank/DDBJ whole genome shotgun (WGS) entry which is preliminary data.</text>
</comment>
<keyword evidence="4 6" id="KW-1133">Transmembrane helix</keyword>
<protein>
    <recommendedName>
        <fullName evidence="6">Protein DETOXIFICATION</fullName>
    </recommendedName>
    <alternativeName>
        <fullName evidence="6">Multidrug and toxic compound extrusion protein</fullName>
    </alternativeName>
</protein>
<comment type="similarity">
    <text evidence="2 6">Belongs to the multi antimicrobial extrusion (MATE) (TC 2.A.66.1) family.</text>
</comment>
<feature type="transmembrane region" description="Helical" evidence="6">
    <location>
        <begin position="411"/>
        <end position="433"/>
    </location>
</feature>
<feature type="transmembrane region" description="Helical" evidence="6">
    <location>
        <begin position="92"/>
        <end position="109"/>
    </location>
</feature>
<feature type="transmembrane region" description="Helical" evidence="6">
    <location>
        <begin position="12"/>
        <end position="34"/>
    </location>
</feature>
<feature type="transmembrane region" description="Helical" evidence="6">
    <location>
        <begin position="382"/>
        <end position="405"/>
    </location>
</feature>
<name>A0AAW1I036_SAPOF</name>
<keyword evidence="5 6" id="KW-0472">Membrane</keyword>
<evidence type="ECO:0000256" key="3">
    <source>
        <dbReference type="ARBA" id="ARBA00022692"/>
    </source>
</evidence>
<organism evidence="7 8">
    <name type="scientific">Saponaria officinalis</name>
    <name type="common">Common soapwort</name>
    <name type="synonym">Lychnis saponaria</name>
    <dbReference type="NCBI Taxonomy" id="3572"/>
    <lineage>
        <taxon>Eukaryota</taxon>
        <taxon>Viridiplantae</taxon>
        <taxon>Streptophyta</taxon>
        <taxon>Embryophyta</taxon>
        <taxon>Tracheophyta</taxon>
        <taxon>Spermatophyta</taxon>
        <taxon>Magnoliopsida</taxon>
        <taxon>eudicotyledons</taxon>
        <taxon>Gunneridae</taxon>
        <taxon>Pentapetalae</taxon>
        <taxon>Caryophyllales</taxon>
        <taxon>Caryophyllaceae</taxon>
        <taxon>Caryophylleae</taxon>
        <taxon>Saponaria</taxon>
    </lineage>
</organism>
<accession>A0AAW1I036</accession>
<feature type="transmembrane region" description="Helical" evidence="6">
    <location>
        <begin position="158"/>
        <end position="177"/>
    </location>
</feature>
<dbReference type="GO" id="GO:0016020">
    <property type="term" value="C:membrane"/>
    <property type="evidence" value="ECO:0007669"/>
    <property type="project" value="UniProtKB-SubCell"/>
</dbReference>
<dbReference type="GO" id="GO:0015297">
    <property type="term" value="F:antiporter activity"/>
    <property type="evidence" value="ECO:0007669"/>
    <property type="project" value="InterPro"/>
</dbReference>
<dbReference type="InterPro" id="IPR002528">
    <property type="entry name" value="MATE_fam"/>
</dbReference>
<evidence type="ECO:0000313" key="8">
    <source>
        <dbReference type="Proteomes" id="UP001443914"/>
    </source>
</evidence>
<dbReference type="Pfam" id="PF01554">
    <property type="entry name" value="MatE"/>
    <property type="match status" value="2"/>
</dbReference>
<keyword evidence="3 6" id="KW-0812">Transmembrane</keyword>
<evidence type="ECO:0000256" key="1">
    <source>
        <dbReference type="ARBA" id="ARBA00004141"/>
    </source>
</evidence>
<feature type="transmembrane region" description="Helical" evidence="6">
    <location>
        <begin position="310"/>
        <end position="332"/>
    </location>
</feature>
<dbReference type="AlphaFoldDB" id="A0AAW1I036"/>
<dbReference type="GO" id="GO:0042910">
    <property type="term" value="F:xenobiotic transmembrane transporter activity"/>
    <property type="evidence" value="ECO:0007669"/>
    <property type="project" value="InterPro"/>
</dbReference>
<dbReference type="GO" id="GO:1990961">
    <property type="term" value="P:xenobiotic detoxification by transmembrane export across the plasma membrane"/>
    <property type="evidence" value="ECO:0007669"/>
    <property type="project" value="InterPro"/>
</dbReference>
<dbReference type="PANTHER" id="PTHR11206">
    <property type="entry name" value="MULTIDRUG RESISTANCE PROTEIN"/>
    <property type="match status" value="1"/>
</dbReference>
<evidence type="ECO:0000256" key="2">
    <source>
        <dbReference type="ARBA" id="ARBA00010199"/>
    </source>
</evidence>
<gene>
    <name evidence="7" type="ORF">RND81_10G089300</name>
</gene>
<reference evidence="7" key="1">
    <citation type="submission" date="2024-03" db="EMBL/GenBank/DDBJ databases">
        <title>WGS assembly of Saponaria officinalis var. Norfolk2.</title>
        <authorList>
            <person name="Jenkins J."/>
            <person name="Shu S."/>
            <person name="Grimwood J."/>
            <person name="Barry K."/>
            <person name="Goodstein D."/>
            <person name="Schmutz J."/>
            <person name="Leebens-Mack J."/>
            <person name="Osbourn A."/>
        </authorList>
    </citation>
    <scope>NUCLEOTIDE SEQUENCE [LARGE SCALE GENOMIC DNA]</scope>
    <source>
        <strain evidence="7">JIC</strain>
    </source>
</reference>
<evidence type="ECO:0000313" key="7">
    <source>
        <dbReference type="EMBL" id="KAK9682687.1"/>
    </source>
</evidence>
<feature type="transmembrane region" description="Helical" evidence="6">
    <location>
        <begin position="265"/>
        <end position="283"/>
    </location>
</feature>
<dbReference type="EMBL" id="JBDFQZ010000010">
    <property type="protein sequence ID" value="KAK9682687.1"/>
    <property type="molecule type" value="Genomic_DNA"/>
</dbReference>
<dbReference type="NCBIfam" id="TIGR00797">
    <property type="entry name" value="matE"/>
    <property type="match status" value="1"/>
</dbReference>
<sequence>MQTSQELRSLGKITYPTIFTGALLFSKSIISVLFLSHLGFLELAGGSFAISFANISGHSIMKGLSMAMEPICCQAYGAKRWSILTQTHNKTVILLLIAAIPIIALWLAMEPILLWSGQDREFTEIVEEYITYAIFELLAQAYLNVLKNFIRSQSITTPIYVSAIIAIILHGPINYLLTITLKLGVKGVALSTGLCSLNMIIGILVYLYKSDSTLKPWDRTTGTGSSHGWKPLLGSALPSTFSVSLEWWWYEIMLLICSRLNNPQANIATMGIVMQLTGLLYVIPHSLSLGMSTCIGNELGADQPAKAKKIAVIGIAAAFGLGIMASVVTFVLKEKLGKLYTKEQEILKMISEVLPLLGLCEIGNFPQTTATGILRGSARQDVVAYIHFSSFYVIGLPIALVASFVFKMGFIGPWIGHAAAQVSCVVIMLYILVRTNWEDQARKAKELTRETASEVNDAEVNLLEDDPT</sequence>
<dbReference type="CDD" id="cd13132">
    <property type="entry name" value="MATE_eukaryotic"/>
    <property type="match status" value="1"/>
</dbReference>
<evidence type="ECO:0000256" key="6">
    <source>
        <dbReference type="RuleBase" id="RU004914"/>
    </source>
</evidence>
<proteinExistence type="inferred from homology"/>
<feature type="transmembrane region" description="Helical" evidence="6">
    <location>
        <begin position="189"/>
        <end position="208"/>
    </location>
</feature>
<evidence type="ECO:0000256" key="4">
    <source>
        <dbReference type="ARBA" id="ARBA00022989"/>
    </source>
</evidence>
<feature type="transmembrane region" description="Helical" evidence="6">
    <location>
        <begin position="40"/>
        <end position="61"/>
    </location>
</feature>
<keyword evidence="8" id="KW-1185">Reference proteome</keyword>
<feature type="transmembrane region" description="Helical" evidence="6">
    <location>
        <begin position="129"/>
        <end position="146"/>
    </location>
</feature>
<dbReference type="InterPro" id="IPR045069">
    <property type="entry name" value="MATE_euk"/>
</dbReference>
<evidence type="ECO:0000256" key="5">
    <source>
        <dbReference type="ARBA" id="ARBA00023136"/>
    </source>
</evidence>